<name>A0A9Q1GG88_9CARY</name>
<dbReference type="OrthoDB" id="1215883at2759"/>
<dbReference type="Proteomes" id="UP001153076">
    <property type="component" value="Unassembled WGS sequence"/>
</dbReference>
<accession>A0A9Q1GG88</accession>
<reference evidence="1" key="1">
    <citation type="submission" date="2022-04" db="EMBL/GenBank/DDBJ databases">
        <title>Carnegiea gigantea Genome sequencing and assembly v2.</title>
        <authorList>
            <person name="Copetti D."/>
            <person name="Sanderson M.J."/>
            <person name="Burquez A."/>
            <person name="Wojciechowski M.F."/>
        </authorList>
    </citation>
    <scope>NUCLEOTIDE SEQUENCE</scope>
    <source>
        <strain evidence="1">SGP5-SGP5p</strain>
        <tissue evidence="1">Aerial part</tissue>
    </source>
</reference>
<proteinExistence type="predicted"/>
<sequence>MATSLSDHTPILIRFPTTTKPRTQFQFCDMWCKHLDSQNIITSALRQEQGLHEQKDKAKRCLEAIQQYIQGDPRNTDLQQWEKEARNHYISIFCSVMNLMRQQSKLEWIKYGDDYTKLFFAIAKQRKIATYVYTITNEDGRQMEGFDQVGKEMLNFYKNLLGKQFTPRSSIDPDVIKNGPVLTIEQQQALTEEFSSLDIKEALFSIPSTKSPGPMVLIVVFTNPHGENLVH</sequence>
<evidence type="ECO:0000313" key="1">
    <source>
        <dbReference type="EMBL" id="KAJ8419801.1"/>
    </source>
</evidence>
<evidence type="ECO:0000313" key="2">
    <source>
        <dbReference type="Proteomes" id="UP001153076"/>
    </source>
</evidence>
<dbReference type="AlphaFoldDB" id="A0A9Q1GG88"/>
<dbReference type="EMBL" id="JAKOGI010004409">
    <property type="protein sequence ID" value="KAJ8419801.1"/>
    <property type="molecule type" value="Genomic_DNA"/>
</dbReference>
<keyword evidence="2" id="KW-1185">Reference proteome</keyword>
<gene>
    <name evidence="1" type="ORF">Cgig2_012525</name>
</gene>
<organism evidence="1 2">
    <name type="scientific">Carnegiea gigantea</name>
    <dbReference type="NCBI Taxonomy" id="171969"/>
    <lineage>
        <taxon>Eukaryota</taxon>
        <taxon>Viridiplantae</taxon>
        <taxon>Streptophyta</taxon>
        <taxon>Embryophyta</taxon>
        <taxon>Tracheophyta</taxon>
        <taxon>Spermatophyta</taxon>
        <taxon>Magnoliopsida</taxon>
        <taxon>eudicotyledons</taxon>
        <taxon>Gunneridae</taxon>
        <taxon>Pentapetalae</taxon>
        <taxon>Caryophyllales</taxon>
        <taxon>Cactineae</taxon>
        <taxon>Cactaceae</taxon>
        <taxon>Cactoideae</taxon>
        <taxon>Echinocereeae</taxon>
        <taxon>Carnegiea</taxon>
    </lineage>
</organism>
<protein>
    <submittedName>
        <fullName evidence="1">Uncharacterized protein</fullName>
    </submittedName>
</protein>
<comment type="caution">
    <text evidence="1">The sequence shown here is derived from an EMBL/GenBank/DDBJ whole genome shotgun (WGS) entry which is preliminary data.</text>
</comment>